<evidence type="ECO:0000259" key="1">
    <source>
        <dbReference type="PROSITE" id="PS50011"/>
    </source>
</evidence>
<keyword evidence="3" id="KW-1185">Reference proteome</keyword>
<dbReference type="InterPro" id="IPR051564">
    <property type="entry name" value="LRR_receptor-like_kinase"/>
</dbReference>
<dbReference type="InterPro" id="IPR000719">
    <property type="entry name" value="Prot_kinase_dom"/>
</dbReference>
<dbReference type="InterPro" id="IPR011009">
    <property type="entry name" value="Kinase-like_dom_sf"/>
</dbReference>
<gene>
    <name evidence="2" type="ORF">ACH5RR_041259</name>
</gene>
<reference evidence="2 3" key="1">
    <citation type="submission" date="2024-11" db="EMBL/GenBank/DDBJ databases">
        <title>A near-complete genome assembly of Cinchona calisaya.</title>
        <authorList>
            <person name="Lian D.C."/>
            <person name="Zhao X.W."/>
            <person name="Wei L."/>
        </authorList>
    </citation>
    <scope>NUCLEOTIDE SEQUENCE [LARGE SCALE GENOMIC DNA]</scope>
    <source>
        <tissue evidence="2">Nenye</tissue>
    </source>
</reference>
<accession>A0ABD2XYB2</accession>
<feature type="domain" description="Protein kinase" evidence="1">
    <location>
        <begin position="1"/>
        <end position="110"/>
    </location>
</feature>
<sequence>MAHQRTFRLLMEYAYTTKVNVKSDIYSFGVLLLELSTGRAPVIADEQISLIEWSWKQYEEKNAMTNALDEDIKETNYLETMIAMFKLGLKCTSPSPSQMPSMNEILQILLSCLTNFSSSEETSTVISFHQNSARW</sequence>
<dbReference type="PROSITE" id="PS50011">
    <property type="entry name" value="PROTEIN_KINASE_DOM"/>
    <property type="match status" value="1"/>
</dbReference>
<organism evidence="2 3">
    <name type="scientific">Cinchona calisaya</name>
    <dbReference type="NCBI Taxonomy" id="153742"/>
    <lineage>
        <taxon>Eukaryota</taxon>
        <taxon>Viridiplantae</taxon>
        <taxon>Streptophyta</taxon>
        <taxon>Embryophyta</taxon>
        <taxon>Tracheophyta</taxon>
        <taxon>Spermatophyta</taxon>
        <taxon>Magnoliopsida</taxon>
        <taxon>eudicotyledons</taxon>
        <taxon>Gunneridae</taxon>
        <taxon>Pentapetalae</taxon>
        <taxon>asterids</taxon>
        <taxon>lamiids</taxon>
        <taxon>Gentianales</taxon>
        <taxon>Rubiaceae</taxon>
        <taxon>Cinchonoideae</taxon>
        <taxon>Cinchoneae</taxon>
        <taxon>Cinchona</taxon>
    </lineage>
</organism>
<dbReference type="InterPro" id="IPR001245">
    <property type="entry name" value="Ser-Thr/Tyr_kinase_cat_dom"/>
</dbReference>
<dbReference type="AlphaFoldDB" id="A0ABD2XYB2"/>
<evidence type="ECO:0000313" key="2">
    <source>
        <dbReference type="EMBL" id="KAL3498527.1"/>
    </source>
</evidence>
<dbReference type="SUPFAM" id="SSF56112">
    <property type="entry name" value="Protein kinase-like (PK-like)"/>
    <property type="match status" value="1"/>
</dbReference>
<name>A0ABD2XYB2_9GENT</name>
<evidence type="ECO:0000313" key="3">
    <source>
        <dbReference type="Proteomes" id="UP001630127"/>
    </source>
</evidence>
<protein>
    <recommendedName>
        <fullName evidence="1">Protein kinase domain-containing protein</fullName>
    </recommendedName>
</protein>
<dbReference type="EMBL" id="JBJUIK010000017">
    <property type="protein sequence ID" value="KAL3498527.1"/>
    <property type="molecule type" value="Genomic_DNA"/>
</dbReference>
<dbReference type="PANTHER" id="PTHR48055:SF54">
    <property type="entry name" value="PROTEIN KINASE DOMAIN-CONTAINING PROTEIN"/>
    <property type="match status" value="1"/>
</dbReference>
<proteinExistence type="predicted"/>
<dbReference type="Gene3D" id="1.10.510.10">
    <property type="entry name" value="Transferase(Phosphotransferase) domain 1"/>
    <property type="match status" value="1"/>
</dbReference>
<dbReference type="Proteomes" id="UP001630127">
    <property type="component" value="Unassembled WGS sequence"/>
</dbReference>
<comment type="caution">
    <text evidence="2">The sequence shown here is derived from an EMBL/GenBank/DDBJ whole genome shotgun (WGS) entry which is preliminary data.</text>
</comment>
<dbReference type="Pfam" id="PF07714">
    <property type="entry name" value="PK_Tyr_Ser-Thr"/>
    <property type="match status" value="1"/>
</dbReference>
<dbReference type="PANTHER" id="PTHR48055">
    <property type="entry name" value="LEUCINE-RICH REPEAT RECEPTOR PROTEIN KINASE EMS1"/>
    <property type="match status" value="1"/>
</dbReference>